<reference evidence="2 3" key="1">
    <citation type="journal article" date="2019" name="Nat. Microbiol.">
        <title>Mediterranean grassland soil C-N compound turnover is dependent on rainfall and depth, and is mediated by genomically divergent microorganisms.</title>
        <authorList>
            <person name="Diamond S."/>
            <person name="Andeer P.F."/>
            <person name="Li Z."/>
            <person name="Crits-Christoph A."/>
            <person name="Burstein D."/>
            <person name="Anantharaman K."/>
            <person name="Lane K.R."/>
            <person name="Thomas B.C."/>
            <person name="Pan C."/>
            <person name="Northen T.R."/>
            <person name="Banfield J.F."/>
        </authorList>
    </citation>
    <scope>NUCLEOTIDE SEQUENCE [LARGE SCALE GENOMIC DNA]</scope>
    <source>
        <strain evidence="2">WS_11</strain>
    </source>
</reference>
<dbReference type="AlphaFoldDB" id="A0A538TZW3"/>
<organism evidence="2 3">
    <name type="scientific">Eiseniibacteriota bacterium</name>
    <dbReference type="NCBI Taxonomy" id="2212470"/>
    <lineage>
        <taxon>Bacteria</taxon>
        <taxon>Candidatus Eiseniibacteriota</taxon>
    </lineage>
</organism>
<gene>
    <name evidence="2" type="ORF">E6K81_15475</name>
</gene>
<feature type="transmembrane region" description="Helical" evidence="1">
    <location>
        <begin position="47"/>
        <end position="64"/>
    </location>
</feature>
<evidence type="ECO:0000313" key="2">
    <source>
        <dbReference type="EMBL" id="TMQ69206.1"/>
    </source>
</evidence>
<feature type="transmembrane region" description="Helical" evidence="1">
    <location>
        <begin position="20"/>
        <end position="41"/>
    </location>
</feature>
<dbReference type="Proteomes" id="UP000319771">
    <property type="component" value="Unassembled WGS sequence"/>
</dbReference>
<evidence type="ECO:0000256" key="1">
    <source>
        <dbReference type="SAM" id="Phobius"/>
    </source>
</evidence>
<name>A0A538TZW3_UNCEI</name>
<dbReference type="Pfam" id="PF09527">
    <property type="entry name" value="ATPase_gene1"/>
    <property type="match status" value="1"/>
</dbReference>
<keyword evidence="1" id="KW-0472">Membrane</keyword>
<keyword evidence="1" id="KW-1133">Transmembrane helix</keyword>
<proteinExistence type="predicted"/>
<protein>
    <submittedName>
        <fullName evidence="2">AtpZ/AtpI family protein</fullName>
    </submittedName>
</protein>
<accession>A0A538TZW3</accession>
<sequence>MAPQSKQKSPNEGLRSAGLLLTIPTLLIVSPLVGFFVGSWLDRRFKCGPWLGILGLAVGFAAAGRETYLIYRRYLAEEEGDKQARR</sequence>
<dbReference type="InterPro" id="IPR032820">
    <property type="entry name" value="ATPase_put"/>
</dbReference>
<keyword evidence="1" id="KW-0812">Transmembrane</keyword>
<dbReference type="EMBL" id="VBPB01000331">
    <property type="protein sequence ID" value="TMQ69206.1"/>
    <property type="molecule type" value="Genomic_DNA"/>
</dbReference>
<comment type="caution">
    <text evidence="2">The sequence shown here is derived from an EMBL/GenBank/DDBJ whole genome shotgun (WGS) entry which is preliminary data.</text>
</comment>
<evidence type="ECO:0000313" key="3">
    <source>
        <dbReference type="Proteomes" id="UP000319771"/>
    </source>
</evidence>